<dbReference type="EMBL" id="DUIH01000002">
    <property type="protein sequence ID" value="HIH69141.1"/>
    <property type="molecule type" value="Genomic_DNA"/>
</dbReference>
<sequence length="391" mass="42364">MKACIMCGGAGTRLRPLTFERPKPAIPLLNKPSIARLVEFLSDKGFTDIVITLGYMGRHIEEVLGNGSLFGVHIEYVYEREKLGTAGSVKNAQELLEGESFLVVGGDHVMDLNLRQLYRFHTSHDALLTVGLVCSDDPRQFGIVDMTIDSTITRFKEKPQVGEIFSNLASTGIYACDPELLDMIPEGRKFDFAYDLFPMLIEEGHMKGYLVSGHWTDVGSPEAYREASRWMLEGLSETVIEGGLRTEGARLSGKLVIGSNVSIGSHTSIVGPVVIGPDTTIGEGVLIGPYTTIGSGCTVGDGAKVLSSYIYDEVSLGERTNVFGSIIDCCTSVGRACSLETGSVIGPRVVLEDDVVVHSNVRIWPDLLVSRGRVVSADLYNENYEVSTNGS</sequence>
<dbReference type="InterPro" id="IPR029044">
    <property type="entry name" value="Nucleotide-diphossugar_trans"/>
</dbReference>
<dbReference type="SUPFAM" id="SSF51161">
    <property type="entry name" value="Trimeric LpxA-like enzymes"/>
    <property type="match status" value="1"/>
</dbReference>
<dbReference type="Proteomes" id="UP000600363">
    <property type="component" value="Unassembled WGS sequence"/>
</dbReference>
<proteinExistence type="inferred from homology"/>
<reference evidence="5" key="1">
    <citation type="journal article" date="2020" name="bioRxiv">
        <title>A rank-normalized archaeal taxonomy based on genome phylogeny resolves widespread incomplete and uneven classifications.</title>
        <authorList>
            <person name="Rinke C."/>
            <person name="Chuvochina M."/>
            <person name="Mussig A.J."/>
            <person name="Chaumeil P.-A."/>
            <person name="Waite D.W."/>
            <person name="Whitman W.B."/>
            <person name="Parks D.H."/>
            <person name="Hugenholtz P."/>
        </authorList>
    </citation>
    <scope>NUCLEOTIDE SEQUENCE</scope>
    <source>
        <strain evidence="5">UBA12518</strain>
    </source>
</reference>
<protein>
    <recommendedName>
        <fullName evidence="2">Bifunctional protein GlmU</fullName>
    </recommendedName>
</protein>
<feature type="domain" description="Nucleotidyl transferase" evidence="3">
    <location>
        <begin position="2"/>
        <end position="230"/>
    </location>
</feature>
<dbReference type="InterPro" id="IPR005835">
    <property type="entry name" value="NTP_transferase_dom"/>
</dbReference>
<feature type="domain" description="Mannose-1-phosphate guanyltransferase C-terminal" evidence="4">
    <location>
        <begin position="269"/>
        <end position="361"/>
    </location>
</feature>
<comment type="similarity">
    <text evidence="1">Belongs to the transferase hexapeptide repeat family.</text>
</comment>
<evidence type="ECO:0000313" key="5">
    <source>
        <dbReference type="EMBL" id="HIH69141.1"/>
    </source>
</evidence>
<dbReference type="Pfam" id="PF00483">
    <property type="entry name" value="NTP_transferase"/>
    <property type="match status" value="1"/>
</dbReference>
<evidence type="ECO:0000259" key="3">
    <source>
        <dbReference type="Pfam" id="PF00483"/>
    </source>
</evidence>
<evidence type="ECO:0000256" key="2">
    <source>
        <dbReference type="ARBA" id="ARBA00013414"/>
    </source>
</evidence>
<dbReference type="Gene3D" id="2.160.10.10">
    <property type="entry name" value="Hexapeptide repeat proteins"/>
    <property type="match status" value="2"/>
</dbReference>
<dbReference type="CDD" id="cd04181">
    <property type="entry name" value="NTP_transferase"/>
    <property type="match status" value="1"/>
</dbReference>
<gene>
    <name evidence="5" type="ORF">HA299_00740</name>
</gene>
<comment type="caution">
    <text evidence="5">The sequence shown here is derived from an EMBL/GenBank/DDBJ whole genome shotgun (WGS) entry which is preliminary data.</text>
</comment>
<dbReference type="Gene3D" id="3.90.550.10">
    <property type="entry name" value="Spore Coat Polysaccharide Biosynthesis Protein SpsA, Chain A"/>
    <property type="match status" value="1"/>
</dbReference>
<accession>A0A832RXC4</accession>
<dbReference type="AlphaFoldDB" id="A0A832RXC4"/>
<dbReference type="RefSeq" id="WP_042684476.1">
    <property type="nucleotide sequence ID" value="NZ_DUIH01000002.1"/>
</dbReference>
<dbReference type="InterPro" id="IPR050486">
    <property type="entry name" value="Mannose-1P_guanyltransferase"/>
</dbReference>
<evidence type="ECO:0000313" key="6">
    <source>
        <dbReference type="Proteomes" id="UP000600363"/>
    </source>
</evidence>
<organism evidence="5 6">
    <name type="scientific">Methermicoccus shengliensis</name>
    <dbReference type="NCBI Taxonomy" id="660064"/>
    <lineage>
        <taxon>Archaea</taxon>
        <taxon>Methanobacteriati</taxon>
        <taxon>Methanobacteriota</taxon>
        <taxon>Stenosarchaea group</taxon>
        <taxon>Methanomicrobia</taxon>
        <taxon>Methanosarcinales</taxon>
        <taxon>Methermicoccaceae</taxon>
        <taxon>Methermicoccus</taxon>
    </lineage>
</organism>
<name>A0A832RXC4_9EURY</name>
<evidence type="ECO:0000256" key="1">
    <source>
        <dbReference type="ARBA" id="ARBA00007274"/>
    </source>
</evidence>
<dbReference type="SUPFAM" id="SSF53448">
    <property type="entry name" value="Nucleotide-diphospho-sugar transferases"/>
    <property type="match status" value="1"/>
</dbReference>
<dbReference type="PANTHER" id="PTHR22572">
    <property type="entry name" value="SUGAR-1-PHOSPHATE GUANYL TRANSFERASE"/>
    <property type="match status" value="1"/>
</dbReference>
<dbReference type="InterPro" id="IPR011004">
    <property type="entry name" value="Trimer_LpxA-like_sf"/>
</dbReference>
<dbReference type="Pfam" id="PF25087">
    <property type="entry name" value="GMPPB_C"/>
    <property type="match status" value="1"/>
</dbReference>
<evidence type="ECO:0000259" key="4">
    <source>
        <dbReference type="Pfam" id="PF25087"/>
    </source>
</evidence>
<dbReference type="InterPro" id="IPR056729">
    <property type="entry name" value="GMPPB_C"/>
</dbReference>